<evidence type="ECO:0008006" key="4">
    <source>
        <dbReference type="Google" id="ProtNLM"/>
    </source>
</evidence>
<evidence type="ECO:0000313" key="2">
    <source>
        <dbReference type="EMBL" id="SAK20286.1"/>
    </source>
</evidence>
<proteinExistence type="predicted"/>
<reference evidence="1 3" key="1">
    <citation type="submission" date="2016-04" db="EMBL/GenBank/DDBJ databases">
        <authorList>
            <person name="Peeters C."/>
        </authorList>
    </citation>
    <scope>NUCLEOTIDE SEQUENCE [LARGE SCALE GENOMIC DNA]</scope>
    <source>
        <strain evidence="1">LMG 29311</strain>
    </source>
</reference>
<accession>A0ABD7L622</accession>
<dbReference type="EMBL" id="FKJW01000004">
    <property type="protein sequence ID" value="SAJ95501.1"/>
    <property type="molecule type" value="Genomic_DNA"/>
</dbReference>
<sequence>MRDANFAPVYCSLYPEFAEIARKYGYALAIHGSLARDMDLVAIPWTESAGNPQAVVDTIVSEFSITQANGWTTREHGRLVTTLVIAFGDCFVDLSFMPVSAPADAGEARLTDEQRAMLTQAADFLELKHSRLAAVALRALLNGADHAR</sequence>
<dbReference type="RefSeq" id="WP_088925850.1">
    <property type="nucleotide sequence ID" value="NZ_CADFGW010000029.1"/>
</dbReference>
<evidence type="ECO:0000313" key="1">
    <source>
        <dbReference type="EMBL" id="SAJ95501.1"/>
    </source>
</evidence>
<dbReference type="EMBL" id="FKJW01000003">
    <property type="protein sequence ID" value="SAK20286.1"/>
    <property type="molecule type" value="Genomic_DNA"/>
</dbReference>
<dbReference type="AlphaFoldDB" id="A0ABD7L622"/>
<name>A0ABD7L622_9BURK</name>
<comment type="caution">
    <text evidence="1">The sequence shown here is derived from an EMBL/GenBank/DDBJ whole genome shotgun (WGS) entry which is preliminary data.</text>
</comment>
<gene>
    <name evidence="2" type="ORF">UA18_02426</name>
    <name evidence="1" type="ORF">UA18_03211</name>
</gene>
<dbReference type="Proteomes" id="UP000196218">
    <property type="component" value="Unassembled WGS sequence"/>
</dbReference>
<evidence type="ECO:0000313" key="3">
    <source>
        <dbReference type="Proteomes" id="UP000196218"/>
    </source>
</evidence>
<protein>
    <recommendedName>
        <fullName evidence="4">Bacteriophage protein</fullName>
    </recommendedName>
</protein>
<organism evidence="1 3">
    <name type="scientific">Burkholderia multivorans</name>
    <dbReference type="NCBI Taxonomy" id="87883"/>
    <lineage>
        <taxon>Bacteria</taxon>
        <taxon>Pseudomonadati</taxon>
        <taxon>Pseudomonadota</taxon>
        <taxon>Betaproteobacteria</taxon>
        <taxon>Burkholderiales</taxon>
        <taxon>Burkholderiaceae</taxon>
        <taxon>Burkholderia</taxon>
        <taxon>Burkholderia cepacia complex</taxon>
    </lineage>
</organism>